<dbReference type="InterPro" id="IPR031107">
    <property type="entry name" value="Small_HSP"/>
</dbReference>
<name>A0A4Q1C7N4_9BACT</name>
<protein>
    <submittedName>
        <fullName evidence="4">Hsp20/alpha crystallin family protein</fullName>
    </submittedName>
</protein>
<dbReference type="CDD" id="cd06464">
    <property type="entry name" value="ACD_sHsps-like"/>
    <property type="match status" value="1"/>
</dbReference>
<evidence type="ECO:0000256" key="2">
    <source>
        <dbReference type="RuleBase" id="RU003616"/>
    </source>
</evidence>
<dbReference type="InterPro" id="IPR002068">
    <property type="entry name" value="A-crystallin/Hsp20_dom"/>
</dbReference>
<dbReference type="Proteomes" id="UP000290218">
    <property type="component" value="Unassembled WGS sequence"/>
</dbReference>
<organism evidence="4 5">
    <name type="scientific">Oleiharenicola lentus</name>
    <dbReference type="NCBI Taxonomy" id="2508720"/>
    <lineage>
        <taxon>Bacteria</taxon>
        <taxon>Pseudomonadati</taxon>
        <taxon>Verrucomicrobiota</taxon>
        <taxon>Opitutia</taxon>
        <taxon>Opitutales</taxon>
        <taxon>Opitutaceae</taxon>
        <taxon>Oleiharenicola</taxon>
    </lineage>
</organism>
<evidence type="ECO:0000259" key="3">
    <source>
        <dbReference type="PROSITE" id="PS01031"/>
    </source>
</evidence>
<evidence type="ECO:0000313" key="4">
    <source>
        <dbReference type="EMBL" id="RXK54811.1"/>
    </source>
</evidence>
<comment type="similarity">
    <text evidence="1 2">Belongs to the small heat shock protein (HSP20) family.</text>
</comment>
<gene>
    <name evidence="4" type="ORF">ESB00_02620</name>
</gene>
<dbReference type="PROSITE" id="PS01031">
    <property type="entry name" value="SHSP"/>
    <property type="match status" value="1"/>
</dbReference>
<sequence>MNRIIRYTYPRTASLIPALANRSPWAALESEMDRLFESTLGDFAAPALAPRFPVDLYEDKDNTYVRAELPGVNRDDINVEMVDGFLTINATRKHKDETFTLNRSVSIPEAVQADKVGASYENGVLTVTLPKQEQAKPRKINISVN</sequence>
<evidence type="ECO:0000256" key="1">
    <source>
        <dbReference type="PROSITE-ProRule" id="PRU00285"/>
    </source>
</evidence>
<reference evidence="4 5" key="1">
    <citation type="submission" date="2019-01" db="EMBL/GenBank/DDBJ databases">
        <title>Lacunisphaera sp. strain TWA-58.</title>
        <authorList>
            <person name="Chen W.-M."/>
        </authorList>
    </citation>
    <scope>NUCLEOTIDE SEQUENCE [LARGE SCALE GENOMIC DNA]</scope>
    <source>
        <strain evidence="4 5">TWA-58</strain>
    </source>
</reference>
<dbReference type="Pfam" id="PF00011">
    <property type="entry name" value="HSP20"/>
    <property type="match status" value="1"/>
</dbReference>
<dbReference type="PANTHER" id="PTHR11527">
    <property type="entry name" value="HEAT-SHOCK PROTEIN 20 FAMILY MEMBER"/>
    <property type="match status" value="1"/>
</dbReference>
<dbReference type="SUPFAM" id="SSF49764">
    <property type="entry name" value="HSP20-like chaperones"/>
    <property type="match status" value="1"/>
</dbReference>
<proteinExistence type="inferred from homology"/>
<dbReference type="InterPro" id="IPR008978">
    <property type="entry name" value="HSP20-like_chaperone"/>
</dbReference>
<dbReference type="RefSeq" id="WP_129046174.1">
    <property type="nucleotide sequence ID" value="NZ_SDHX01000001.1"/>
</dbReference>
<keyword evidence="5" id="KW-1185">Reference proteome</keyword>
<dbReference type="AlphaFoldDB" id="A0A4Q1C7N4"/>
<accession>A0A4Q1C7N4</accession>
<dbReference type="OrthoDB" id="9792695at2"/>
<feature type="domain" description="SHSP" evidence="3">
    <location>
        <begin position="43"/>
        <end position="145"/>
    </location>
</feature>
<dbReference type="EMBL" id="SDHX01000001">
    <property type="protein sequence ID" value="RXK54811.1"/>
    <property type="molecule type" value="Genomic_DNA"/>
</dbReference>
<evidence type="ECO:0000313" key="5">
    <source>
        <dbReference type="Proteomes" id="UP000290218"/>
    </source>
</evidence>
<dbReference type="Gene3D" id="2.60.40.790">
    <property type="match status" value="1"/>
</dbReference>
<comment type="caution">
    <text evidence="4">The sequence shown here is derived from an EMBL/GenBank/DDBJ whole genome shotgun (WGS) entry which is preliminary data.</text>
</comment>